<comment type="caution">
    <text evidence="2">The sequence shown here is derived from an EMBL/GenBank/DDBJ whole genome shotgun (WGS) entry which is preliminary data.</text>
</comment>
<feature type="region of interest" description="Disordered" evidence="1">
    <location>
        <begin position="69"/>
        <end position="107"/>
    </location>
</feature>
<dbReference type="EMBL" id="JAUIZM010000006">
    <property type="protein sequence ID" value="KAK1381595.1"/>
    <property type="molecule type" value="Genomic_DNA"/>
</dbReference>
<evidence type="ECO:0000313" key="2">
    <source>
        <dbReference type="EMBL" id="KAK1381595.1"/>
    </source>
</evidence>
<accession>A0AAD8ICT3</accession>
<proteinExistence type="predicted"/>
<reference evidence="2" key="2">
    <citation type="submission" date="2023-05" db="EMBL/GenBank/DDBJ databases">
        <authorList>
            <person name="Schelkunov M.I."/>
        </authorList>
    </citation>
    <scope>NUCLEOTIDE SEQUENCE</scope>
    <source>
        <strain evidence="2">Hsosn_3</strain>
        <tissue evidence="2">Leaf</tissue>
    </source>
</reference>
<sequence>MQGRSYEFLELALAYVTQGSRTDLVTVIFKATQRDDLSITSFRAQTYAPGRLLSNHNLDIKVVPLHSESDISSDSGFEAPLVRRTGKNNDTDQPTQDEEPVVTQTTQEPVVTLGEDHVVPQRKTAKEAKKHKIQVRRPVKNVGKQVAPAIPRKKIPFVKDNDPRGKVACLTGKDSEQLEERLRGEFGYQACFMPTPGLSSFKPPRTSPVTDNRRRK</sequence>
<evidence type="ECO:0000313" key="3">
    <source>
        <dbReference type="Proteomes" id="UP001237642"/>
    </source>
</evidence>
<dbReference type="Proteomes" id="UP001237642">
    <property type="component" value="Unassembled WGS sequence"/>
</dbReference>
<name>A0AAD8ICT3_9APIA</name>
<organism evidence="2 3">
    <name type="scientific">Heracleum sosnowskyi</name>
    <dbReference type="NCBI Taxonomy" id="360622"/>
    <lineage>
        <taxon>Eukaryota</taxon>
        <taxon>Viridiplantae</taxon>
        <taxon>Streptophyta</taxon>
        <taxon>Embryophyta</taxon>
        <taxon>Tracheophyta</taxon>
        <taxon>Spermatophyta</taxon>
        <taxon>Magnoliopsida</taxon>
        <taxon>eudicotyledons</taxon>
        <taxon>Gunneridae</taxon>
        <taxon>Pentapetalae</taxon>
        <taxon>asterids</taxon>
        <taxon>campanulids</taxon>
        <taxon>Apiales</taxon>
        <taxon>Apiaceae</taxon>
        <taxon>Apioideae</taxon>
        <taxon>apioid superclade</taxon>
        <taxon>Tordylieae</taxon>
        <taxon>Tordyliinae</taxon>
        <taxon>Heracleum</taxon>
    </lineage>
</organism>
<reference evidence="2" key="1">
    <citation type="submission" date="2023-02" db="EMBL/GenBank/DDBJ databases">
        <title>Genome of toxic invasive species Heracleum sosnowskyi carries increased number of genes despite the absence of recent whole-genome duplications.</title>
        <authorList>
            <person name="Schelkunov M."/>
            <person name="Shtratnikova V."/>
            <person name="Makarenko M."/>
            <person name="Klepikova A."/>
            <person name="Omelchenko D."/>
            <person name="Novikova G."/>
            <person name="Obukhova E."/>
            <person name="Bogdanov V."/>
            <person name="Penin A."/>
            <person name="Logacheva M."/>
        </authorList>
    </citation>
    <scope>NUCLEOTIDE SEQUENCE</scope>
    <source>
        <strain evidence="2">Hsosn_3</strain>
        <tissue evidence="2">Leaf</tissue>
    </source>
</reference>
<gene>
    <name evidence="2" type="ORF">POM88_028339</name>
</gene>
<dbReference type="AlphaFoldDB" id="A0AAD8ICT3"/>
<feature type="region of interest" description="Disordered" evidence="1">
    <location>
        <begin position="193"/>
        <end position="216"/>
    </location>
</feature>
<keyword evidence="3" id="KW-1185">Reference proteome</keyword>
<evidence type="ECO:0000256" key="1">
    <source>
        <dbReference type="SAM" id="MobiDB-lite"/>
    </source>
</evidence>
<protein>
    <submittedName>
        <fullName evidence="2">Uncharacterized protein</fullName>
    </submittedName>
</protein>